<dbReference type="EMBL" id="CDMY01000227">
    <property type="protein sequence ID" value="CEL95170.1"/>
    <property type="molecule type" value="Genomic_DNA"/>
</dbReference>
<feature type="domain" description="Pseudouridine synthase I TruA alpha/beta" evidence="7">
    <location>
        <begin position="236"/>
        <end position="304"/>
    </location>
</feature>
<dbReference type="SUPFAM" id="SSF55120">
    <property type="entry name" value="Pseudouridine synthase"/>
    <property type="match status" value="1"/>
</dbReference>
<dbReference type="GO" id="GO:0160147">
    <property type="term" value="F:tRNA pseudouridine(38-40) synthase activity"/>
    <property type="evidence" value="ECO:0007669"/>
    <property type="project" value="UniProtKB-EC"/>
</dbReference>
<comment type="similarity">
    <text evidence="1 4">Belongs to the tRNA pseudouridine synthase TruA family.</text>
</comment>
<dbReference type="InterPro" id="IPR020094">
    <property type="entry name" value="TruA/RsuA/RluB/E/F_N"/>
</dbReference>
<dbReference type="OrthoDB" id="25767at2759"/>
<dbReference type="PhylomeDB" id="A0A0G4EFM8"/>
<dbReference type="GO" id="GO:0005634">
    <property type="term" value="C:nucleus"/>
    <property type="evidence" value="ECO:0007669"/>
    <property type="project" value="TreeGrafter"/>
</dbReference>
<evidence type="ECO:0000259" key="7">
    <source>
        <dbReference type="Pfam" id="PF01416"/>
    </source>
</evidence>
<feature type="region of interest" description="Disordered" evidence="5">
    <location>
        <begin position="433"/>
        <end position="455"/>
    </location>
</feature>
<dbReference type="PANTHER" id="PTHR11142:SF4">
    <property type="entry name" value="PSEUDOURIDYLATE SYNTHASE 1 HOMOLOG"/>
    <property type="match status" value="1"/>
</dbReference>
<keyword evidence="9" id="KW-1185">Reference proteome</keyword>
<dbReference type="Pfam" id="PF01416">
    <property type="entry name" value="PseudoU_synth_1"/>
    <property type="match status" value="1"/>
</dbReference>
<dbReference type="GO" id="GO:0031119">
    <property type="term" value="P:tRNA pseudouridine synthesis"/>
    <property type="evidence" value="ECO:0007669"/>
    <property type="project" value="UniProtKB-ARBA"/>
</dbReference>
<organism evidence="8 9">
    <name type="scientific">Vitrella brassicaformis (strain CCMP3155)</name>
    <dbReference type="NCBI Taxonomy" id="1169540"/>
    <lineage>
        <taxon>Eukaryota</taxon>
        <taxon>Sar</taxon>
        <taxon>Alveolata</taxon>
        <taxon>Colpodellida</taxon>
        <taxon>Vitrellaceae</taxon>
        <taxon>Vitrella</taxon>
    </lineage>
</organism>
<proteinExistence type="inferred from homology"/>
<feature type="compositionally biased region" description="Acidic residues" evidence="5">
    <location>
        <begin position="441"/>
        <end position="455"/>
    </location>
</feature>
<dbReference type="STRING" id="1169540.A0A0G4EFM8"/>
<evidence type="ECO:0000313" key="9">
    <source>
        <dbReference type="Proteomes" id="UP000041254"/>
    </source>
</evidence>
<dbReference type="InParanoid" id="A0A0G4EFM8"/>
<gene>
    <name evidence="8" type="ORF">Vbra_11740</name>
</gene>
<dbReference type="Gene3D" id="3.30.70.580">
    <property type="entry name" value="Pseudouridine synthase I, catalytic domain, N-terminal subdomain"/>
    <property type="match status" value="1"/>
</dbReference>
<comment type="catalytic activity">
    <reaction evidence="4">
        <text>uridine(38/39/40) in tRNA = pseudouridine(38/39/40) in tRNA</text>
        <dbReference type="Rhea" id="RHEA:22376"/>
        <dbReference type="Rhea" id="RHEA-COMP:10085"/>
        <dbReference type="Rhea" id="RHEA-COMP:10087"/>
        <dbReference type="ChEBI" id="CHEBI:65314"/>
        <dbReference type="ChEBI" id="CHEBI:65315"/>
        <dbReference type="EC" id="5.4.99.12"/>
    </reaction>
</comment>
<dbReference type="PANTHER" id="PTHR11142">
    <property type="entry name" value="PSEUDOURIDYLATE SYNTHASE"/>
    <property type="match status" value="1"/>
</dbReference>
<feature type="chain" id="PRO_5013153234" description="tRNA pseudouridine synthase" evidence="6">
    <location>
        <begin position="16"/>
        <end position="455"/>
    </location>
</feature>
<protein>
    <recommendedName>
        <fullName evidence="4">tRNA pseudouridine synthase</fullName>
        <ecNumber evidence="4">5.4.99.12</ecNumber>
    </recommendedName>
</protein>
<dbReference type="Gene3D" id="3.30.70.660">
    <property type="entry name" value="Pseudouridine synthase I, catalytic domain, C-terminal subdomain"/>
    <property type="match status" value="1"/>
</dbReference>
<dbReference type="GO" id="GO:1990481">
    <property type="term" value="P:mRNA pseudouridine synthesis"/>
    <property type="evidence" value="ECO:0007669"/>
    <property type="project" value="TreeGrafter"/>
</dbReference>
<keyword evidence="3 4" id="KW-0413">Isomerase</keyword>
<feature type="signal peptide" evidence="6">
    <location>
        <begin position="1"/>
        <end position="15"/>
    </location>
</feature>
<evidence type="ECO:0000256" key="5">
    <source>
        <dbReference type="SAM" id="MobiDB-lite"/>
    </source>
</evidence>
<evidence type="ECO:0000313" key="8">
    <source>
        <dbReference type="EMBL" id="CEL95170.1"/>
    </source>
</evidence>
<evidence type="ECO:0000256" key="2">
    <source>
        <dbReference type="ARBA" id="ARBA00022694"/>
    </source>
</evidence>
<sequence>MLLVAIGLIISVAAGECRPSFIPSLPSSVHQTRRNMEGVDSVPAPTTPPPFKPRKSRKLLFVVGYLGTPYYGCQRSATAEPTIERSLIDAMASENVRLIVDPKRAASDWKLDLSRSARTDKGVHAARWVLAAQVQPDRTLGFEEYRSLLNEELRRRGDAIEVLGIQRVVPSFSPRFLCSSRQYVYMLPASCLAPLVPIRDDFALSDVQPHLAAIQGERKSFWVTREDISSLNGLLARFIGRHDYSNFAKGVAAGSPQAMRSMDRCEALDEPVTIDGEQFLRIEVKGSGFLYNQIRRMVGFACEAFLRRKAGDRCRLVQLEDGQCVDIDSLLERMFVPDAAVRGHILLVPACGLFLDRCQFGFYDRKPSGLPLRLDAYDDMAEAYVRRAILPEVAACSSRAAGRLQEDVFDEWLQMLHMKIQCERGSWWEKWKEARDTPSLPEEDQGDEGELDDDN</sequence>
<keyword evidence="2 4" id="KW-0819">tRNA processing</keyword>
<dbReference type="InterPro" id="IPR020103">
    <property type="entry name" value="PsdUridine_synth_cat_dom_sf"/>
</dbReference>
<evidence type="ECO:0000256" key="6">
    <source>
        <dbReference type="SAM" id="SignalP"/>
    </source>
</evidence>
<reference evidence="8 9" key="1">
    <citation type="submission" date="2014-11" db="EMBL/GenBank/DDBJ databases">
        <authorList>
            <person name="Zhu J."/>
            <person name="Qi W."/>
            <person name="Song R."/>
        </authorList>
    </citation>
    <scope>NUCLEOTIDE SEQUENCE [LARGE SCALE GENOMIC DNA]</scope>
</reference>
<dbReference type="InterPro" id="IPR020095">
    <property type="entry name" value="PsdUridine_synth_TruA_C"/>
</dbReference>
<dbReference type="InterPro" id="IPR020097">
    <property type="entry name" value="PsdUridine_synth_TruA_a/b_dom"/>
</dbReference>
<evidence type="ECO:0000256" key="1">
    <source>
        <dbReference type="ARBA" id="ARBA00009375"/>
    </source>
</evidence>
<dbReference type="Proteomes" id="UP000041254">
    <property type="component" value="Unassembled WGS sequence"/>
</dbReference>
<keyword evidence="6" id="KW-0732">Signal</keyword>
<dbReference type="VEuPathDB" id="CryptoDB:Vbra_11740"/>
<dbReference type="InterPro" id="IPR001406">
    <property type="entry name" value="PsdUridine_synth_TruA"/>
</dbReference>
<accession>A0A0G4EFM8</accession>
<dbReference type="EC" id="5.4.99.12" evidence="4"/>
<dbReference type="GO" id="GO:0003723">
    <property type="term" value="F:RNA binding"/>
    <property type="evidence" value="ECO:0007669"/>
    <property type="project" value="InterPro"/>
</dbReference>
<evidence type="ECO:0000256" key="4">
    <source>
        <dbReference type="RuleBase" id="RU003792"/>
    </source>
</evidence>
<name>A0A0G4EFM8_VITBC</name>
<evidence type="ECO:0000256" key="3">
    <source>
        <dbReference type="ARBA" id="ARBA00023235"/>
    </source>
</evidence>
<dbReference type="AlphaFoldDB" id="A0A0G4EFM8"/>